<keyword evidence="1" id="KW-0732">Signal</keyword>
<feature type="signal peptide" evidence="1">
    <location>
        <begin position="1"/>
        <end position="19"/>
    </location>
</feature>
<evidence type="ECO:0000313" key="2">
    <source>
        <dbReference type="EMBL" id="CAL2078153.1"/>
    </source>
</evidence>
<keyword evidence="3" id="KW-1185">Reference proteome</keyword>
<dbReference type="EMBL" id="OZ038524">
    <property type="protein sequence ID" value="CAL2078153.1"/>
    <property type="molecule type" value="Genomic_DNA"/>
</dbReference>
<protein>
    <submittedName>
        <fullName evidence="2">Uncharacterized protein</fullName>
    </submittedName>
</protein>
<proteinExistence type="predicted"/>
<feature type="chain" id="PRO_5046608373" evidence="1">
    <location>
        <begin position="20"/>
        <end position="398"/>
    </location>
</feature>
<name>A0ABM9NTC5_9FLAO</name>
<organism evidence="2 3">
    <name type="scientific">Tenacibaculum dicentrarchi</name>
    <dbReference type="NCBI Taxonomy" id="669041"/>
    <lineage>
        <taxon>Bacteria</taxon>
        <taxon>Pseudomonadati</taxon>
        <taxon>Bacteroidota</taxon>
        <taxon>Flavobacteriia</taxon>
        <taxon>Flavobacteriales</taxon>
        <taxon>Flavobacteriaceae</taxon>
        <taxon>Tenacibaculum</taxon>
    </lineage>
</organism>
<dbReference type="Proteomes" id="UP001497514">
    <property type="component" value="Chromosome"/>
</dbReference>
<dbReference type="RefSeq" id="WP_145993568.1">
    <property type="nucleotide sequence ID" value="NZ_OZ038524.1"/>
</dbReference>
<sequence length="398" mass="45642">MNKILLIIIIIISSSSVHSQTLKDSLNIIYKNYFDILKTHKKIDTIVLKVENFKELMESNNRKIKSLTDAELFSLKKQLQQRRKKIVNTTDFVFAANASLNAIKQLDATSDYLTKISSLNNPENAELGFSLSNQIAIIIEKNIFKGKSKINGIKKSKFLLFVDNIIKSPITKTISSAMPVVNSIKSIVDLVIGNAIKDKNVSINHIVELKKSLKVYLEHYEGLAKCQVNFEQNLRTLDIRKKGLVLLLTQYTTERSNTLSPNMISEKDKKTSLTQLINRYYTKNIVQQKVAQIINLKPSSYNAHLTDNKLIYPNYALNQAKFIRDEIESLSKEYASTFTIYQLELKKVLQKSKNIGDTTKIDAKIIDLENKLLEVKNTFEDNLNIYKLNHTFKDLIRY</sequence>
<gene>
    <name evidence="2" type="ORF">TD3509T_0607</name>
</gene>
<evidence type="ECO:0000256" key="1">
    <source>
        <dbReference type="SAM" id="SignalP"/>
    </source>
</evidence>
<evidence type="ECO:0000313" key="3">
    <source>
        <dbReference type="Proteomes" id="UP001497514"/>
    </source>
</evidence>
<accession>A0ABM9NTC5</accession>
<reference evidence="2 3" key="1">
    <citation type="submission" date="2024-05" db="EMBL/GenBank/DDBJ databases">
        <authorList>
            <person name="Duchaud E."/>
        </authorList>
    </citation>
    <scope>NUCLEOTIDE SEQUENCE [LARGE SCALE GENOMIC DNA]</scope>
    <source>
        <strain evidence="2">Ena-SAMPLE-TAB-13-05-2024-13:56:06:370-140309</strain>
    </source>
</reference>